<accession>A0ABW0W270</accession>
<organism evidence="1 2">
    <name type="scientific">Paenibacillus solisilvae</name>
    <dbReference type="NCBI Taxonomy" id="2486751"/>
    <lineage>
        <taxon>Bacteria</taxon>
        <taxon>Bacillati</taxon>
        <taxon>Bacillota</taxon>
        <taxon>Bacilli</taxon>
        <taxon>Bacillales</taxon>
        <taxon>Paenibacillaceae</taxon>
        <taxon>Paenibacillus</taxon>
    </lineage>
</organism>
<dbReference type="Gene3D" id="2.60.40.1180">
    <property type="entry name" value="Golgi alpha-mannosidase II"/>
    <property type="match status" value="1"/>
</dbReference>
<protein>
    <recommendedName>
        <fullName evidence="3">Alpha-L-arabinofuranosidase C-terminal domain-containing protein</fullName>
    </recommendedName>
</protein>
<reference evidence="2" key="1">
    <citation type="journal article" date="2019" name="Int. J. Syst. Evol. Microbiol.">
        <title>The Global Catalogue of Microorganisms (GCM) 10K type strain sequencing project: providing services to taxonomists for standard genome sequencing and annotation.</title>
        <authorList>
            <consortium name="The Broad Institute Genomics Platform"/>
            <consortium name="The Broad Institute Genome Sequencing Center for Infectious Disease"/>
            <person name="Wu L."/>
            <person name="Ma J."/>
        </authorList>
    </citation>
    <scope>NUCLEOTIDE SEQUENCE [LARGE SCALE GENOMIC DNA]</scope>
    <source>
        <strain evidence="2">CGMCC 1.3240</strain>
    </source>
</reference>
<gene>
    <name evidence="1" type="ORF">ACFPYJ_18845</name>
</gene>
<dbReference type="Proteomes" id="UP001596047">
    <property type="component" value="Unassembled WGS sequence"/>
</dbReference>
<keyword evidence="2" id="KW-1185">Reference proteome</keyword>
<evidence type="ECO:0008006" key="3">
    <source>
        <dbReference type="Google" id="ProtNLM"/>
    </source>
</evidence>
<sequence length="162" mass="18495">MKAKKHSGSKGFIFFGRKDDGNQLLWEAGGWKNQDSMIHAHVNGRNSVLTQRLFTVEIGVEYELALEVEGRRIRVFIDGELISETEDILVQGREVSAGIVFADMEKRQLEVEAFGVSGYALHDENSFETPDRIKPETKRMHTKDSENDYLFPKHSITVLRVK</sequence>
<dbReference type="RefSeq" id="WP_379189725.1">
    <property type="nucleotide sequence ID" value="NZ_JBHSOW010000068.1"/>
</dbReference>
<evidence type="ECO:0000313" key="2">
    <source>
        <dbReference type="Proteomes" id="UP001596047"/>
    </source>
</evidence>
<dbReference type="InterPro" id="IPR013780">
    <property type="entry name" value="Glyco_hydro_b"/>
</dbReference>
<evidence type="ECO:0000313" key="1">
    <source>
        <dbReference type="EMBL" id="MFC5651129.1"/>
    </source>
</evidence>
<proteinExistence type="predicted"/>
<comment type="caution">
    <text evidence="1">The sequence shown here is derived from an EMBL/GenBank/DDBJ whole genome shotgun (WGS) entry which is preliminary data.</text>
</comment>
<dbReference type="EMBL" id="JBHSOW010000068">
    <property type="protein sequence ID" value="MFC5651129.1"/>
    <property type="molecule type" value="Genomic_DNA"/>
</dbReference>
<name>A0ABW0W270_9BACL</name>